<dbReference type="FunFam" id="3.40.50.720:FF:000084">
    <property type="entry name" value="Short-chain dehydrogenase reductase"/>
    <property type="match status" value="1"/>
</dbReference>
<reference evidence="3 4" key="1">
    <citation type="submission" date="2016-11" db="EMBL/GenBank/DDBJ databases">
        <authorList>
            <person name="Jaros S."/>
            <person name="Januszkiewicz K."/>
            <person name="Wedrychowicz H."/>
        </authorList>
    </citation>
    <scope>NUCLEOTIDE SEQUENCE [LARGE SCALE GENOMIC DNA]</scope>
    <source>
        <strain evidence="3 4">DSM 14916</strain>
    </source>
</reference>
<dbReference type="InterPro" id="IPR002347">
    <property type="entry name" value="SDR_fam"/>
</dbReference>
<dbReference type="STRING" id="198092.SAMN02745194_04193"/>
<evidence type="ECO:0000256" key="2">
    <source>
        <dbReference type="ARBA" id="ARBA00023002"/>
    </source>
</evidence>
<accession>A0A1M6PTH8</accession>
<keyword evidence="4" id="KW-1185">Reference proteome</keyword>
<evidence type="ECO:0000313" key="4">
    <source>
        <dbReference type="Proteomes" id="UP000184387"/>
    </source>
</evidence>
<dbReference type="PANTHER" id="PTHR24321:SF8">
    <property type="entry name" value="ESTRADIOL 17-BETA-DEHYDROGENASE 8-RELATED"/>
    <property type="match status" value="1"/>
</dbReference>
<dbReference type="InterPro" id="IPR020904">
    <property type="entry name" value="Sc_DH/Rdtase_CS"/>
</dbReference>
<name>A0A1M6PTH8_9PROT</name>
<organism evidence="3 4">
    <name type="scientific">Muricoccus roseus</name>
    <dbReference type="NCBI Taxonomy" id="198092"/>
    <lineage>
        <taxon>Bacteria</taxon>
        <taxon>Pseudomonadati</taxon>
        <taxon>Pseudomonadota</taxon>
        <taxon>Alphaproteobacteria</taxon>
        <taxon>Acetobacterales</taxon>
        <taxon>Roseomonadaceae</taxon>
        <taxon>Muricoccus</taxon>
    </lineage>
</organism>
<gene>
    <name evidence="3" type="ORF">SAMN02745194_04193</name>
</gene>
<dbReference type="InterPro" id="IPR036291">
    <property type="entry name" value="NAD(P)-bd_dom_sf"/>
</dbReference>
<dbReference type="Proteomes" id="UP000184387">
    <property type="component" value="Unassembled WGS sequence"/>
</dbReference>
<dbReference type="PROSITE" id="PS00061">
    <property type="entry name" value="ADH_SHORT"/>
    <property type="match status" value="1"/>
</dbReference>
<dbReference type="CDD" id="cd05233">
    <property type="entry name" value="SDR_c"/>
    <property type="match status" value="1"/>
</dbReference>
<dbReference type="EMBL" id="FQZF01000032">
    <property type="protein sequence ID" value="SHK11215.1"/>
    <property type="molecule type" value="Genomic_DNA"/>
</dbReference>
<comment type="similarity">
    <text evidence="1">Belongs to the short-chain dehydrogenases/reductases (SDR) family.</text>
</comment>
<dbReference type="Pfam" id="PF13561">
    <property type="entry name" value="adh_short_C2"/>
    <property type="match status" value="1"/>
</dbReference>
<dbReference type="PRINTS" id="PR00080">
    <property type="entry name" value="SDRFAMILY"/>
</dbReference>
<proteinExistence type="inferred from homology"/>
<dbReference type="OrthoDB" id="9792355at2"/>
<dbReference type="GO" id="GO:0016491">
    <property type="term" value="F:oxidoreductase activity"/>
    <property type="evidence" value="ECO:0007669"/>
    <property type="project" value="UniProtKB-KW"/>
</dbReference>
<dbReference type="SUPFAM" id="SSF51735">
    <property type="entry name" value="NAD(P)-binding Rossmann-fold domains"/>
    <property type="match status" value="1"/>
</dbReference>
<dbReference type="Gene3D" id="3.40.50.720">
    <property type="entry name" value="NAD(P)-binding Rossmann-like Domain"/>
    <property type="match status" value="1"/>
</dbReference>
<evidence type="ECO:0000256" key="1">
    <source>
        <dbReference type="ARBA" id="ARBA00006484"/>
    </source>
</evidence>
<keyword evidence="2" id="KW-0560">Oxidoreductase</keyword>
<evidence type="ECO:0000313" key="3">
    <source>
        <dbReference type="EMBL" id="SHK11215.1"/>
    </source>
</evidence>
<dbReference type="RefSeq" id="WP_073138382.1">
    <property type="nucleotide sequence ID" value="NZ_FQZF01000032.1"/>
</dbReference>
<dbReference type="AlphaFoldDB" id="A0A1M6PTH8"/>
<dbReference type="PRINTS" id="PR00081">
    <property type="entry name" value="GDHRDH"/>
</dbReference>
<protein>
    <submittedName>
        <fullName evidence="3">NAD(P)-dependent dehydrogenase, short-chain alcohol dehydrogenase family</fullName>
    </submittedName>
</protein>
<sequence length="257" mass="26084">MSAQQANGPAGSRLSGRRILVTGGASGIGGEVVRLFASEGARVAVLDVAGDAAGVMAASVGGVAVQVDVRDDASVQGAVARAGALLGGLDGVVNAAGVHSNAMVDDTDFALWSRMIAVNLTGTYLVCRHALPLLRASEDPAIVNIASSVALSPPGPGGAAYAAAKGGVLSMSRTLAAEFAPKIRVNTVCPGMVDTPMTHDLIREADGSIRAEIRRRYALQRVAQPSEIASVILFLASREASFVTGVAVPVDGGRTYH</sequence>
<dbReference type="PANTHER" id="PTHR24321">
    <property type="entry name" value="DEHYDROGENASES, SHORT CHAIN"/>
    <property type="match status" value="1"/>
</dbReference>